<dbReference type="PANTHER" id="PTHR23030:SF39">
    <property type="entry name" value="PROGRAMMED CELL DEATH 6-INTERACTING PROTEIN"/>
    <property type="match status" value="1"/>
</dbReference>
<protein>
    <submittedName>
        <fullName evidence="4">pH-response regulator protein palA/RIM20</fullName>
    </submittedName>
</protein>
<evidence type="ECO:0000313" key="5">
    <source>
        <dbReference type="Proteomes" id="UP000093000"/>
    </source>
</evidence>
<name>A0A1C7N3P2_9FUNG</name>
<dbReference type="CDD" id="cd09241">
    <property type="entry name" value="BRO1_ScRim20-like"/>
    <property type="match status" value="1"/>
</dbReference>
<dbReference type="InterPro" id="IPR004328">
    <property type="entry name" value="BRO1_dom"/>
</dbReference>
<dbReference type="PROSITE" id="PS51180">
    <property type="entry name" value="BRO1"/>
    <property type="match status" value="1"/>
</dbReference>
<dbReference type="InParanoid" id="A0A1C7N3P2"/>
<dbReference type="Gene3D" id="1.20.140.50">
    <property type="entry name" value="alix/aip1 like domains"/>
    <property type="match status" value="1"/>
</dbReference>
<evidence type="ECO:0000256" key="2">
    <source>
        <dbReference type="SAM" id="MobiDB-lite"/>
    </source>
</evidence>
<gene>
    <name evidence="4" type="primary">palA</name>
    <name evidence="4" type="ORF">A0J61_08694</name>
</gene>
<proteinExistence type="inferred from homology"/>
<dbReference type="OrthoDB" id="64867at2759"/>
<comment type="similarity">
    <text evidence="1">Belongs to the palA/RIM20 family.</text>
</comment>
<reference evidence="4 5" key="1">
    <citation type="submission" date="2016-03" db="EMBL/GenBank/DDBJ databases">
        <title>Choanephora cucurbitarum.</title>
        <authorList>
            <person name="Min B."/>
            <person name="Park H."/>
            <person name="Park J.-H."/>
            <person name="Shin H.-D."/>
            <person name="Choi I.-G."/>
        </authorList>
    </citation>
    <scope>NUCLEOTIDE SEQUENCE [LARGE SCALE GENOMIC DNA]</scope>
    <source>
        <strain evidence="4 5">KUS-F28377</strain>
    </source>
</reference>
<feature type="region of interest" description="Disordered" evidence="2">
    <location>
        <begin position="1"/>
        <end position="21"/>
    </location>
</feature>
<evidence type="ECO:0000259" key="3">
    <source>
        <dbReference type="PROSITE" id="PS51180"/>
    </source>
</evidence>
<keyword evidence="5" id="KW-1185">Reference proteome</keyword>
<dbReference type="EMBL" id="LUGH01000694">
    <property type="protein sequence ID" value="OBZ83259.1"/>
    <property type="molecule type" value="Genomic_DNA"/>
</dbReference>
<feature type="domain" description="BRO1" evidence="3">
    <location>
        <begin position="25"/>
        <end position="429"/>
    </location>
</feature>
<accession>A0A1C7N3P2</accession>
<dbReference type="STRING" id="101091.A0A1C7N3P2"/>
<comment type="caution">
    <text evidence="4">The sequence shown here is derived from an EMBL/GenBank/DDBJ whole genome shotgun (WGS) entry which is preliminary data.</text>
</comment>
<evidence type="ECO:0000313" key="4">
    <source>
        <dbReference type="EMBL" id="OBZ83259.1"/>
    </source>
</evidence>
<dbReference type="Gene3D" id="1.20.120.560">
    <property type="entry name" value="alix/aip1 in complex with the ypdl late domain"/>
    <property type="match status" value="1"/>
</dbReference>
<sequence>MFSPSSQKSYTSSIDSTSSSTGATNMLALWPKKTEKITWTPYLREYISNGYAEHPDLYTDDFRVLDELRNDCIYMEVNEKALGRYIKYYAQLVFISAKFPIDVGVDFPWYLACSGESSRMVSHRNMNYEKACILYSIGAVYSQLGIAENRSSTEGIKRACSCFQHAAGCFQHLLDTVVPEMRIGPTVDLSTYALQTLINLMLAQAQECVWQKAAMDQLRDGTIARLALQVASFYEAAYELASNSAIQTVYSKSWIVHMQIKALHFEAAAQFRKSCECISQDKYGQEVARLQLSSDCVRRAFDLAKANRFQSAIMNDLKSLQQIISTNLARAEKDNDMIYLETIPSPSSLPTILKTQMVKATAPPEISDPVSLMMHAEKSNLPHPLIGLPLFQKLVPFAVHQAASVYVDRKERLVKEDIISKLEELTGVYHSSIESLGLPALLATVTSKTGLPDSILKQAAEVRSEGGSQLLYTIWEQVQKASSSNTEILEEAFNALDEEHESDEAMRAKFGDNWRRPESNRLTQQLAAQGQKHRQTLLSAQKADLIVRSKLDTWANIIDVLALTREELENFIPSLDENDQGEPVSSSQDCLLRIKRLVEDMNQNMRVRKELIEKAKRTSSADDISAALLKKAAELTAKSPIVKIEPAQFEDMFIEELRKYDQLIMAVDQQDEQQSIILRQLNEAYHQYQARSKDINNSHGAKAKRDKALQNLTQAYYKFREIKTNLSEGLKFYGEHAKGLVQLCDTCKDYAARRQAESDQMIKSLSMGISNMSISMPESPSRW</sequence>
<dbReference type="InterPro" id="IPR025304">
    <property type="entry name" value="ALIX_V_dom"/>
</dbReference>
<dbReference type="PANTHER" id="PTHR23030">
    <property type="entry name" value="PCD6 INTERACTING PROTEIN-RELATED"/>
    <property type="match status" value="1"/>
</dbReference>
<dbReference type="Proteomes" id="UP000093000">
    <property type="component" value="Unassembled WGS sequence"/>
</dbReference>
<dbReference type="GO" id="GO:0005768">
    <property type="term" value="C:endosome"/>
    <property type="evidence" value="ECO:0007669"/>
    <property type="project" value="TreeGrafter"/>
</dbReference>
<dbReference type="SMART" id="SM01041">
    <property type="entry name" value="BRO1"/>
    <property type="match status" value="1"/>
</dbReference>
<evidence type="ECO:0000256" key="1">
    <source>
        <dbReference type="ARBA" id="ARBA00038154"/>
    </source>
</evidence>
<dbReference type="Pfam" id="PF13949">
    <property type="entry name" value="ALIX_LYPXL_bnd"/>
    <property type="match status" value="1"/>
</dbReference>
<dbReference type="AlphaFoldDB" id="A0A1C7N3P2"/>
<dbReference type="Gene3D" id="1.25.40.280">
    <property type="entry name" value="alix/aip1 like domains"/>
    <property type="match status" value="1"/>
</dbReference>
<dbReference type="InterPro" id="IPR038499">
    <property type="entry name" value="BRO1_sf"/>
</dbReference>
<organism evidence="4 5">
    <name type="scientific">Choanephora cucurbitarum</name>
    <dbReference type="NCBI Taxonomy" id="101091"/>
    <lineage>
        <taxon>Eukaryota</taxon>
        <taxon>Fungi</taxon>
        <taxon>Fungi incertae sedis</taxon>
        <taxon>Mucoromycota</taxon>
        <taxon>Mucoromycotina</taxon>
        <taxon>Mucoromycetes</taxon>
        <taxon>Mucorales</taxon>
        <taxon>Mucorineae</taxon>
        <taxon>Choanephoraceae</taxon>
        <taxon>Choanephoroideae</taxon>
        <taxon>Choanephora</taxon>
    </lineage>
</organism>
<dbReference type="Pfam" id="PF03097">
    <property type="entry name" value="BRO1"/>
    <property type="match status" value="1"/>
</dbReference>